<feature type="non-terminal residue" evidence="8">
    <location>
        <position position="1"/>
    </location>
</feature>
<dbReference type="EMBL" id="CAJNIZ010006102">
    <property type="protein sequence ID" value="CAE7247170.1"/>
    <property type="molecule type" value="Genomic_DNA"/>
</dbReference>
<dbReference type="PANTHER" id="PTHR11071:SF561">
    <property type="entry name" value="PEPTIDYL-PROLYL CIS-TRANS ISOMERASE D-RELATED"/>
    <property type="match status" value="1"/>
</dbReference>
<comment type="caution">
    <text evidence="8">The sequence shown here is derived from an EMBL/GenBank/DDBJ whole genome shotgun (WGS) entry which is preliminary data.</text>
</comment>
<dbReference type="InterPro" id="IPR008978">
    <property type="entry name" value="HSP20-like_chaperone"/>
</dbReference>
<keyword evidence="4" id="KW-0413">Isomerase</keyword>
<dbReference type="EC" id="5.2.1.8" evidence="2"/>
<name>A0A812LL86_SYMPI</name>
<evidence type="ECO:0000259" key="6">
    <source>
        <dbReference type="PROSITE" id="PS50072"/>
    </source>
</evidence>
<organism evidence="8 9">
    <name type="scientific">Symbiodinium pilosum</name>
    <name type="common">Dinoflagellate</name>
    <dbReference type="NCBI Taxonomy" id="2952"/>
    <lineage>
        <taxon>Eukaryota</taxon>
        <taxon>Sar</taxon>
        <taxon>Alveolata</taxon>
        <taxon>Dinophyceae</taxon>
        <taxon>Suessiales</taxon>
        <taxon>Symbiodiniaceae</taxon>
        <taxon>Symbiodinium</taxon>
    </lineage>
</organism>
<feature type="region of interest" description="Disordered" evidence="5">
    <location>
        <begin position="13"/>
        <end position="36"/>
    </location>
</feature>
<dbReference type="InterPro" id="IPR007052">
    <property type="entry name" value="CS_dom"/>
</dbReference>
<dbReference type="InterPro" id="IPR029000">
    <property type="entry name" value="Cyclophilin-like_dom_sf"/>
</dbReference>
<reference evidence="8" key="1">
    <citation type="submission" date="2021-02" db="EMBL/GenBank/DDBJ databases">
        <authorList>
            <person name="Dougan E. K."/>
            <person name="Rhodes N."/>
            <person name="Thang M."/>
            <person name="Chan C."/>
        </authorList>
    </citation>
    <scope>NUCLEOTIDE SEQUENCE</scope>
</reference>
<dbReference type="GO" id="GO:0006457">
    <property type="term" value="P:protein folding"/>
    <property type="evidence" value="ECO:0007669"/>
    <property type="project" value="TreeGrafter"/>
</dbReference>
<dbReference type="AlphaFoldDB" id="A0A812LL86"/>
<dbReference type="Gene3D" id="2.60.40.790">
    <property type="match status" value="1"/>
</dbReference>
<dbReference type="PRINTS" id="PR00153">
    <property type="entry name" value="CSAPPISMRASE"/>
</dbReference>
<accession>A0A812LL86</accession>
<keyword evidence="3" id="KW-0697">Rotamase</keyword>
<dbReference type="OrthoDB" id="441317at2759"/>
<dbReference type="Gene3D" id="2.40.100.10">
    <property type="entry name" value="Cyclophilin-like"/>
    <property type="match status" value="1"/>
</dbReference>
<proteinExistence type="predicted"/>
<evidence type="ECO:0000256" key="2">
    <source>
        <dbReference type="ARBA" id="ARBA00013194"/>
    </source>
</evidence>
<evidence type="ECO:0000259" key="7">
    <source>
        <dbReference type="PROSITE" id="PS51203"/>
    </source>
</evidence>
<dbReference type="InterPro" id="IPR002130">
    <property type="entry name" value="Cyclophilin-type_PPIase_dom"/>
</dbReference>
<evidence type="ECO:0000256" key="5">
    <source>
        <dbReference type="SAM" id="MobiDB-lite"/>
    </source>
</evidence>
<dbReference type="SUPFAM" id="SSF50891">
    <property type="entry name" value="Cyclophilin-like"/>
    <property type="match status" value="1"/>
</dbReference>
<feature type="domain" description="PPIase cyclophilin-type" evidence="6">
    <location>
        <begin position="211"/>
        <end position="358"/>
    </location>
</feature>
<dbReference type="PROSITE" id="PS51203">
    <property type="entry name" value="CS"/>
    <property type="match status" value="1"/>
</dbReference>
<dbReference type="GO" id="GO:0003755">
    <property type="term" value="F:peptidyl-prolyl cis-trans isomerase activity"/>
    <property type="evidence" value="ECO:0007669"/>
    <property type="project" value="UniProtKB-KW"/>
</dbReference>
<dbReference type="GO" id="GO:0005737">
    <property type="term" value="C:cytoplasm"/>
    <property type="evidence" value="ECO:0007669"/>
    <property type="project" value="TreeGrafter"/>
</dbReference>
<feature type="compositionally biased region" description="Polar residues" evidence="5">
    <location>
        <begin position="13"/>
        <end position="31"/>
    </location>
</feature>
<evidence type="ECO:0000256" key="1">
    <source>
        <dbReference type="ARBA" id="ARBA00000971"/>
    </source>
</evidence>
<dbReference type="PANTHER" id="PTHR11071">
    <property type="entry name" value="PEPTIDYL-PROLYL CIS-TRANS ISOMERASE"/>
    <property type="match status" value="1"/>
</dbReference>
<dbReference type="Proteomes" id="UP000649617">
    <property type="component" value="Unassembled WGS sequence"/>
</dbReference>
<evidence type="ECO:0000313" key="9">
    <source>
        <dbReference type="Proteomes" id="UP000649617"/>
    </source>
</evidence>
<evidence type="ECO:0000313" key="8">
    <source>
        <dbReference type="EMBL" id="CAE7247170.1"/>
    </source>
</evidence>
<keyword evidence="9" id="KW-1185">Reference proteome</keyword>
<evidence type="ECO:0000256" key="4">
    <source>
        <dbReference type="ARBA" id="ARBA00023235"/>
    </source>
</evidence>
<gene>
    <name evidence="8" type="primary">cypB</name>
    <name evidence="8" type="ORF">SPIL2461_LOCUS4573</name>
</gene>
<dbReference type="SUPFAM" id="SSF49764">
    <property type="entry name" value="HSP20-like chaperones"/>
    <property type="match status" value="1"/>
</dbReference>
<dbReference type="PROSITE" id="PS50072">
    <property type="entry name" value="CSA_PPIASE_2"/>
    <property type="match status" value="1"/>
</dbReference>
<dbReference type="Pfam" id="PF00160">
    <property type="entry name" value="Pro_isomerase"/>
    <property type="match status" value="1"/>
</dbReference>
<dbReference type="Pfam" id="PF04969">
    <property type="entry name" value="CS"/>
    <property type="match status" value="1"/>
</dbReference>
<feature type="domain" description="CS" evidence="7">
    <location>
        <begin position="85"/>
        <end position="182"/>
    </location>
</feature>
<sequence length="358" mass="40225">MTAFVPAWGLPEASTQRPTATRSWPGYNSQAEPHGPSSLLAPTLACLLGAGAASSGSRRPKRRSTGSNLGLRAFRRDLSLEGYPIHSTGYYWTLSKCTEAVIIYIPIADDVKKQDVIFDCRNGILKTGLVEEKGGLVINDKLLYEVDVENSYFQLDDGEYKERCIVIWLEKRTREQVWYAYDRFEPVSERFLLQSERTKSELKYEVTDKVFFDIEIDEKPMGRIVMGLYGADMPRTVENFKCLCTGEKGTSEETGEPLHYKGTRFHRVVPGFCIQGGQTFENEEGSGGESIYGPTFEDENLRMKFRDKGLLAMANGGPNTNGSQFFITTKKADHLNFKYVGFGEVLKGYEVVKAIESL</sequence>
<protein>
    <recommendedName>
        <fullName evidence="2">peptidylprolyl isomerase</fullName>
        <ecNumber evidence="2">5.2.1.8</ecNumber>
    </recommendedName>
</protein>
<evidence type="ECO:0000256" key="3">
    <source>
        <dbReference type="ARBA" id="ARBA00023110"/>
    </source>
</evidence>
<comment type="catalytic activity">
    <reaction evidence="1">
        <text>[protein]-peptidylproline (omega=180) = [protein]-peptidylproline (omega=0)</text>
        <dbReference type="Rhea" id="RHEA:16237"/>
        <dbReference type="Rhea" id="RHEA-COMP:10747"/>
        <dbReference type="Rhea" id="RHEA-COMP:10748"/>
        <dbReference type="ChEBI" id="CHEBI:83833"/>
        <dbReference type="ChEBI" id="CHEBI:83834"/>
        <dbReference type="EC" id="5.2.1.8"/>
    </reaction>
</comment>
<dbReference type="GO" id="GO:0016018">
    <property type="term" value="F:cyclosporin A binding"/>
    <property type="evidence" value="ECO:0007669"/>
    <property type="project" value="TreeGrafter"/>
</dbReference>
<dbReference type="FunFam" id="2.40.100.10:FF:000025">
    <property type="entry name" value="Peptidyl-prolyl cis-trans isomerase CYP19-2"/>
    <property type="match status" value="1"/>
</dbReference>